<feature type="transmembrane region" description="Helical" evidence="1">
    <location>
        <begin position="20"/>
        <end position="38"/>
    </location>
</feature>
<feature type="transmembrane region" description="Helical" evidence="1">
    <location>
        <begin position="50"/>
        <end position="68"/>
    </location>
</feature>
<feature type="transmembrane region" description="Helical" evidence="1">
    <location>
        <begin position="238"/>
        <end position="257"/>
    </location>
</feature>
<feature type="transmembrane region" description="Helical" evidence="1">
    <location>
        <begin position="117"/>
        <end position="136"/>
    </location>
</feature>
<evidence type="ECO:0000256" key="1">
    <source>
        <dbReference type="SAM" id="Phobius"/>
    </source>
</evidence>
<sequence length="273" mass="30743">MSGPEVLKGATWFETNWPFMSSFFFPIALVVPFLPFFFSRPSIKSAFLDALRSPYVLGWLTVPFYLIHQTEEHAYDLRGWRYAFVPNFNHGVGALLFDCEKQGHLRCPLEPRITLEVNVGCVWIGFVVCMICAHYLRGPYAYAGICNWGMCIVNSLGGHLLPWLLMGYNPGDDIMWMRHRAFQSLFQVAFGIYVLATCPGTCRFAAVAIFDGILFHAIVFGIGTSISIKLGWPTEVTGLLSIIFTTAFPLRLASCFAPRSEYDKMKDSDEESA</sequence>
<feature type="transmembrane region" description="Helical" evidence="1">
    <location>
        <begin position="213"/>
        <end position="232"/>
    </location>
</feature>
<reference evidence="2" key="1">
    <citation type="submission" date="2022-10" db="EMBL/GenBank/DDBJ databases">
        <authorList>
            <person name="Chen Y."/>
            <person name="Dougan E. K."/>
            <person name="Chan C."/>
            <person name="Rhodes N."/>
            <person name="Thang M."/>
        </authorList>
    </citation>
    <scope>NUCLEOTIDE SEQUENCE</scope>
</reference>
<dbReference type="EMBL" id="CAMXCT010000669">
    <property type="protein sequence ID" value="CAI3981903.1"/>
    <property type="molecule type" value="Genomic_DNA"/>
</dbReference>
<feature type="transmembrane region" description="Helical" evidence="1">
    <location>
        <begin position="148"/>
        <end position="165"/>
    </location>
</feature>
<protein>
    <submittedName>
        <fullName evidence="2">Uncharacterized protein</fullName>
    </submittedName>
</protein>
<comment type="caution">
    <text evidence="2">The sequence shown here is derived from an EMBL/GenBank/DDBJ whole genome shotgun (WGS) entry which is preliminary data.</text>
</comment>
<accession>A0A9P1FMV3</accession>
<feature type="transmembrane region" description="Helical" evidence="1">
    <location>
        <begin position="185"/>
        <end position="206"/>
    </location>
</feature>
<dbReference type="EMBL" id="CAMXCT030000669">
    <property type="protein sequence ID" value="CAL4769215.1"/>
    <property type="molecule type" value="Genomic_DNA"/>
</dbReference>
<keyword evidence="1" id="KW-0812">Transmembrane</keyword>
<dbReference type="AlphaFoldDB" id="A0A9P1FMV3"/>
<dbReference type="Proteomes" id="UP001152797">
    <property type="component" value="Unassembled WGS sequence"/>
</dbReference>
<reference evidence="3 4" key="2">
    <citation type="submission" date="2024-05" db="EMBL/GenBank/DDBJ databases">
        <authorList>
            <person name="Chen Y."/>
            <person name="Shah S."/>
            <person name="Dougan E. K."/>
            <person name="Thang M."/>
            <person name="Chan C."/>
        </authorList>
    </citation>
    <scope>NUCLEOTIDE SEQUENCE [LARGE SCALE GENOMIC DNA]</scope>
</reference>
<organism evidence="2">
    <name type="scientific">Cladocopium goreaui</name>
    <dbReference type="NCBI Taxonomy" id="2562237"/>
    <lineage>
        <taxon>Eukaryota</taxon>
        <taxon>Sar</taxon>
        <taxon>Alveolata</taxon>
        <taxon>Dinophyceae</taxon>
        <taxon>Suessiales</taxon>
        <taxon>Symbiodiniaceae</taxon>
        <taxon>Cladocopium</taxon>
    </lineage>
</organism>
<proteinExistence type="predicted"/>
<name>A0A9P1FMV3_9DINO</name>
<evidence type="ECO:0000313" key="4">
    <source>
        <dbReference type="Proteomes" id="UP001152797"/>
    </source>
</evidence>
<evidence type="ECO:0000313" key="2">
    <source>
        <dbReference type="EMBL" id="CAI3981903.1"/>
    </source>
</evidence>
<keyword evidence="4" id="KW-1185">Reference proteome</keyword>
<dbReference type="OrthoDB" id="413428at2759"/>
<keyword evidence="1" id="KW-0472">Membrane</keyword>
<keyword evidence="1" id="KW-1133">Transmembrane helix</keyword>
<evidence type="ECO:0000313" key="3">
    <source>
        <dbReference type="EMBL" id="CAL4769215.1"/>
    </source>
</evidence>
<gene>
    <name evidence="2" type="ORF">C1SCF055_LOCUS9647</name>
</gene>
<dbReference type="EMBL" id="CAMXCT020000669">
    <property type="protein sequence ID" value="CAL1135278.1"/>
    <property type="molecule type" value="Genomic_DNA"/>
</dbReference>